<sequence>MVYQCFIELIVALPLSPCVVVKYVRVVYVIFSFHYFNCLCTIYCEFMVHLWLLEAFNSPFLNELTNMFERITEKGSVWVTLKYSSDKSKLQRNKMKTAGEKIEYKCLIRATDVK</sequence>
<dbReference type="GO" id="GO:0005786">
    <property type="term" value="C:signal recognition particle, endoplasmic reticulum targeting"/>
    <property type="evidence" value="ECO:0007669"/>
    <property type="project" value="UniProtKB-UniRule"/>
</dbReference>
<gene>
    <name evidence="8" type="ORF">GSCOC_T00034312001</name>
</gene>
<comment type="subcellular location">
    <subcellularLocation>
        <location evidence="1 7">Cytoplasm</location>
    </subcellularLocation>
</comment>
<evidence type="ECO:0000256" key="5">
    <source>
        <dbReference type="ARBA" id="ARBA00023135"/>
    </source>
</evidence>
<evidence type="ECO:0000256" key="7">
    <source>
        <dbReference type="RuleBase" id="RU368100"/>
    </source>
</evidence>
<proteinExistence type="inferred from homology"/>
<comment type="function">
    <text evidence="7">Component of the signal recognition particle (SRP) complex, a ribonucleoprotein complex that mediates the cotranslational targeting of secretory and membrane proteins to the endoplasmic reticulum (ER). SRP9 together with SRP14 and the Alu portion of the SRP RNA, constitutes the elongation arrest domain of SRP. The complex of SRP9 and SRP14 is required for SRP RNA binding.</text>
</comment>
<keyword evidence="6 7" id="KW-0687">Ribonucleoprotein</keyword>
<evidence type="ECO:0000256" key="3">
    <source>
        <dbReference type="ARBA" id="ARBA00022490"/>
    </source>
</evidence>
<dbReference type="InterPro" id="IPR003210">
    <property type="entry name" value="Signal_recog_particle_SRP14"/>
</dbReference>
<evidence type="ECO:0000313" key="8">
    <source>
        <dbReference type="EMBL" id="CDP00876.1"/>
    </source>
</evidence>
<accession>A0A068TXA5</accession>
<dbReference type="STRING" id="49390.A0A068TXA5"/>
<comment type="subunit">
    <text evidence="7">Heterodimer with SRP9; binds RNA as heterodimer. Component of a signal recognition particle (SRP) complex that consists of a 7SL RNA molecule of 300 nucleotides and six protein subunits: SRP72, SRP68, SRP54, SRP19, SRP14 and SRP9.</text>
</comment>
<dbReference type="Gramene" id="CDP00876">
    <property type="protein sequence ID" value="CDP00876"/>
    <property type="gene ID" value="GSCOC_T00034312001"/>
</dbReference>
<dbReference type="Proteomes" id="UP000295252">
    <property type="component" value="Chromosome II"/>
</dbReference>
<keyword evidence="5 7" id="KW-0733">Signal recognition particle</keyword>
<protein>
    <recommendedName>
        <fullName evidence="7">Signal recognition particle 14 kDa protein</fullName>
        <shortName evidence="7">SRP14</shortName>
    </recommendedName>
</protein>
<dbReference type="SUPFAM" id="SSF54762">
    <property type="entry name" value="Signal recognition particle alu RNA binding heterodimer, SRP9/14"/>
    <property type="match status" value="1"/>
</dbReference>
<keyword evidence="9" id="KW-1185">Reference proteome</keyword>
<evidence type="ECO:0000256" key="2">
    <source>
        <dbReference type="ARBA" id="ARBA00010349"/>
    </source>
</evidence>
<evidence type="ECO:0000256" key="6">
    <source>
        <dbReference type="ARBA" id="ARBA00023274"/>
    </source>
</evidence>
<evidence type="ECO:0000313" key="9">
    <source>
        <dbReference type="Proteomes" id="UP000295252"/>
    </source>
</evidence>
<reference evidence="9" key="1">
    <citation type="journal article" date="2014" name="Science">
        <title>The coffee genome provides insight into the convergent evolution of caffeine biosynthesis.</title>
        <authorList>
            <person name="Denoeud F."/>
            <person name="Carretero-Paulet L."/>
            <person name="Dereeper A."/>
            <person name="Droc G."/>
            <person name="Guyot R."/>
            <person name="Pietrella M."/>
            <person name="Zheng C."/>
            <person name="Alberti A."/>
            <person name="Anthony F."/>
            <person name="Aprea G."/>
            <person name="Aury J.M."/>
            <person name="Bento P."/>
            <person name="Bernard M."/>
            <person name="Bocs S."/>
            <person name="Campa C."/>
            <person name="Cenci A."/>
            <person name="Combes M.C."/>
            <person name="Crouzillat D."/>
            <person name="Da Silva C."/>
            <person name="Daddiego L."/>
            <person name="De Bellis F."/>
            <person name="Dussert S."/>
            <person name="Garsmeur O."/>
            <person name="Gayraud T."/>
            <person name="Guignon V."/>
            <person name="Jahn K."/>
            <person name="Jamilloux V."/>
            <person name="Joet T."/>
            <person name="Labadie K."/>
            <person name="Lan T."/>
            <person name="Leclercq J."/>
            <person name="Lepelley M."/>
            <person name="Leroy T."/>
            <person name="Li L.T."/>
            <person name="Librado P."/>
            <person name="Lopez L."/>
            <person name="Munoz A."/>
            <person name="Noel B."/>
            <person name="Pallavicini A."/>
            <person name="Perrotta G."/>
            <person name="Poncet V."/>
            <person name="Pot D."/>
            <person name="Priyono X."/>
            <person name="Rigoreau M."/>
            <person name="Rouard M."/>
            <person name="Rozas J."/>
            <person name="Tranchant-Dubreuil C."/>
            <person name="VanBuren R."/>
            <person name="Zhang Q."/>
            <person name="Andrade A.C."/>
            <person name="Argout X."/>
            <person name="Bertrand B."/>
            <person name="de Kochko A."/>
            <person name="Graziosi G."/>
            <person name="Henry R.J."/>
            <person name="Jayarama X."/>
            <person name="Ming R."/>
            <person name="Nagai C."/>
            <person name="Rounsley S."/>
            <person name="Sankoff D."/>
            <person name="Giuliano G."/>
            <person name="Albert V.A."/>
            <person name="Wincker P."/>
            <person name="Lashermes P."/>
        </authorList>
    </citation>
    <scope>NUCLEOTIDE SEQUENCE [LARGE SCALE GENOMIC DNA]</scope>
    <source>
        <strain evidence="9">cv. DH200-94</strain>
    </source>
</reference>
<dbReference type="Gene3D" id="3.30.720.10">
    <property type="entry name" value="Signal recognition particle alu RNA binding heterodimer, srp9/1"/>
    <property type="match status" value="1"/>
</dbReference>
<dbReference type="GO" id="GO:0008312">
    <property type="term" value="F:7S RNA binding"/>
    <property type="evidence" value="ECO:0007669"/>
    <property type="project" value="UniProtKB-UniRule"/>
</dbReference>
<dbReference type="PANTHER" id="PTHR12013">
    <property type="entry name" value="SIGNAL RECOGNITION PARTICLE 14 KD PROTEIN"/>
    <property type="match status" value="1"/>
</dbReference>
<dbReference type="InParanoid" id="A0A068TXA5"/>
<evidence type="ECO:0000256" key="1">
    <source>
        <dbReference type="ARBA" id="ARBA00004496"/>
    </source>
</evidence>
<dbReference type="EMBL" id="HG739090">
    <property type="protein sequence ID" value="CDP00876.1"/>
    <property type="molecule type" value="Genomic_DNA"/>
</dbReference>
<keyword evidence="3 7" id="KW-0963">Cytoplasm</keyword>
<comment type="similarity">
    <text evidence="2 7">Belongs to the SRP14 family.</text>
</comment>
<organism evidence="8 9">
    <name type="scientific">Coffea canephora</name>
    <name type="common">Robusta coffee</name>
    <dbReference type="NCBI Taxonomy" id="49390"/>
    <lineage>
        <taxon>Eukaryota</taxon>
        <taxon>Viridiplantae</taxon>
        <taxon>Streptophyta</taxon>
        <taxon>Embryophyta</taxon>
        <taxon>Tracheophyta</taxon>
        <taxon>Spermatophyta</taxon>
        <taxon>Magnoliopsida</taxon>
        <taxon>eudicotyledons</taxon>
        <taxon>Gunneridae</taxon>
        <taxon>Pentapetalae</taxon>
        <taxon>asterids</taxon>
        <taxon>lamiids</taxon>
        <taxon>Gentianales</taxon>
        <taxon>Rubiaceae</taxon>
        <taxon>Ixoroideae</taxon>
        <taxon>Gardenieae complex</taxon>
        <taxon>Bertiereae - Coffeeae clade</taxon>
        <taxon>Coffeeae</taxon>
        <taxon>Coffea</taxon>
    </lineage>
</organism>
<evidence type="ECO:0000256" key="4">
    <source>
        <dbReference type="ARBA" id="ARBA00022884"/>
    </source>
</evidence>
<name>A0A068TXA5_COFCA</name>
<dbReference type="InterPro" id="IPR009018">
    <property type="entry name" value="Signal_recog_particle_SRP9/14"/>
</dbReference>
<keyword evidence="4 7" id="KW-0694">RNA-binding</keyword>
<dbReference type="GO" id="GO:0030942">
    <property type="term" value="F:endoplasmic reticulum signal peptide binding"/>
    <property type="evidence" value="ECO:0007669"/>
    <property type="project" value="UniProtKB-UniRule"/>
</dbReference>
<dbReference type="AlphaFoldDB" id="A0A068TXA5"/>
<dbReference type="Pfam" id="PF02290">
    <property type="entry name" value="SRP14"/>
    <property type="match status" value="1"/>
</dbReference>
<dbReference type="GO" id="GO:0006614">
    <property type="term" value="P:SRP-dependent cotranslational protein targeting to membrane"/>
    <property type="evidence" value="ECO:0007669"/>
    <property type="project" value="UniProtKB-UniRule"/>
</dbReference>
<dbReference type="OrthoDB" id="19209at2759"/>